<evidence type="ECO:0000256" key="1">
    <source>
        <dbReference type="SAM" id="MobiDB-lite"/>
    </source>
</evidence>
<dbReference type="EMBL" id="OW240916">
    <property type="protein sequence ID" value="CAH2293359.1"/>
    <property type="molecule type" value="Genomic_DNA"/>
</dbReference>
<proteinExistence type="predicted"/>
<organism evidence="2 3">
    <name type="scientific">Pelobates cultripes</name>
    <name type="common">Western spadefoot toad</name>
    <dbReference type="NCBI Taxonomy" id="61616"/>
    <lineage>
        <taxon>Eukaryota</taxon>
        <taxon>Metazoa</taxon>
        <taxon>Chordata</taxon>
        <taxon>Craniata</taxon>
        <taxon>Vertebrata</taxon>
        <taxon>Euteleostomi</taxon>
        <taxon>Amphibia</taxon>
        <taxon>Batrachia</taxon>
        <taxon>Anura</taxon>
        <taxon>Pelobatoidea</taxon>
        <taxon>Pelobatidae</taxon>
        <taxon>Pelobates</taxon>
    </lineage>
</organism>
<feature type="compositionally biased region" description="Basic and acidic residues" evidence="1">
    <location>
        <begin position="22"/>
        <end position="32"/>
    </location>
</feature>
<name>A0AAD1W8F1_PELCU</name>
<reference evidence="2" key="1">
    <citation type="submission" date="2022-03" db="EMBL/GenBank/DDBJ databases">
        <authorList>
            <person name="Alioto T."/>
            <person name="Alioto T."/>
            <person name="Gomez Garrido J."/>
        </authorList>
    </citation>
    <scope>NUCLEOTIDE SEQUENCE</scope>
</reference>
<accession>A0AAD1W8F1</accession>
<dbReference type="Proteomes" id="UP001295444">
    <property type="component" value="Chromosome 05"/>
</dbReference>
<gene>
    <name evidence="2" type="ORF">PECUL_23A039029</name>
</gene>
<protein>
    <submittedName>
        <fullName evidence="2">Uncharacterized protein</fullName>
    </submittedName>
</protein>
<evidence type="ECO:0000313" key="3">
    <source>
        <dbReference type="Proteomes" id="UP001295444"/>
    </source>
</evidence>
<evidence type="ECO:0000313" key="2">
    <source>
        <dbReference type="EMBL" id="CAH2293359.1"/>
    </source>
</evidence>
<feature type="region of interest" description="Disordered" evidence="1">
    <location>
        <begin position="7"/>
        <end position="36"/>
    </location>
</feature>
<keyword evidence="3" id="KW-1185">Reference proteome</keyword>
<dbReference type="AlphaFoldDB" id="A0AAD1W8F1"/>
<sequence length="138" mass="16222">MLRQALVHGNSTAHHVHAMTRSHTEHGKDAKSHTYTRYAPCKGHKRKIFLQTIYNIPPHLKFSYWQLKPIISNKEEKGHTPTFDTTLTHFEKMCLHLTPIHQTLSLTYKHLNSPKKEPIWRFIDDWNKDIAFTEIIGD</sequence>